<dbReference type="InterPro" id="IPR012809">
    <property type="entry name" value="ECF_CbiQ"/>
</dbReference>
<evidence type="ECO:0000313" key="8">
    <source>
        <dbReference type="Proteomes" id="UP000705508"/>
    </source>
</evidence>
<keyword evidence="5 6" id="KW-0472">Membrane</keyword>
<evidence type="ECO:0000256" key="6">
    <source>
        <dbReference type="SAM" id="Phobius"/>
    </source>
</evidence>
<reference evidence="7" key="2">
    <citation type="journal article" date="2021" name="Sci. Rep.">
        <title>The distribution of antibiotic resistance genes in chicken gut microbiota commensals.</title>
        <authorList>
            <person name="Juricova H."/>
            <person name="Matiasovicova J."/>
            <person name="Kubasova T."/>
            <person name="Cejkova D."/>
            <person name="Rychlik I."/>
        </authorList>
    </citation>
    <scope>NUCLEOTIDE SEQUENCE</scope>
    <source>
        <strain evidence="7">An582</strain>
    </source>
</reference>
<feature type="transmembrane region" description="Helical" evidence="6">
    <location>
        <begin position="237"/>
        <end position="254"/>
    </location>
</feature>
<feature type="transmembrane region" description="Helical" evidence="6">
    <location>
        <begin position="62"/>
        <end position="85"/>
    </location>
</feature>
<comment type="caution">
    <text evidence="7">The sequence shown here is derived from an EMBL/GenBank/DDBJ whole genome shotgun (WGS) entry which is preliminary data.</text>
</comment>
<accession>A0A938XCJ9</accession>
<dbReference type="Pfam" id="PF02361">
    <property type="entry name" value="CbiQ"/>
    <property type="match status" value="1"/>
</dbReference>
<evidence type="ECO:0000256" key="1">
    <source>
        <dbReference type="ARBA" id="ARBA00004651"/>
    </source>
</evidence>
<feature type="transmembrane region" description="Helical" evidence="6">
    <location>
        <begin position="115"/>
        <end position="135"/>
    </location>
</feature>
<name>A0A938XCJ9_9CLOT</name>
<keyword evidence="2" id="KW-1003">Cell membrane</keyword>
<dbReference type="GO" id="GO:0006824">
    <property type="term" value="P:cobalt ion transport"/>
    <property type="evidence" value="ECO:0007669"/>
    <property type="project" value="InterPro"/>
</dbReference>
<evidence type="ECO:0000313" key="7">
    <source>
        <dbReference type="EMBL" id="MBM6949008.1"/>
    </source>
</evidence>
<evidence type="ECO:0000256" key="5">
    <source>
        <dbReference type="ARBA" id="ARBA00023136"/>
    </source>
</evidence>
<dbReference type="InterPro" id="IPR003339">
    <property type="entry name" value="ABC/ECF_trnsptr_transmembrane"/>
</dbReference>
<evidence type="ECO:0000256" key="3">
    <source>
        <dbReference type="ARBA" id="ARBA00022692"/>
    </source>
</evidence>
<dbReference type="NCBIfam" id="TIGR02454">
    <property type="entry name" value="ECF_T_CbiQ"/>
    <property type="match status" value="1"/>
</dbReference>
<evidence type="ECO:0000256" key="4">
    <source>
        <dbReference type="ARBA" id="ARBA00022989"/>
    </source>
</evidence>
<feature type="transmembrane region" description="Helical" evidence="6">
    <location>
        <begin position="23"/>
        <end position="50"/>
    </location>
</feature>
<dbReference type="PANTHER" id="PTHR43723:SF1">
    <property type="entry name" value="COBALT TRANSPORT PROTEIN CBIQ"/>
    <property type="match status" value="1"/>
</dbReference>
<dbReference type="CDD" id="cd16914">
    <property type="entry name" value="EcfT"/>
    <property type="match status" value="1"/>
</dbReference>
<keyword evidence="3 6" id="KW-0812">Transmembrane</keyword>
<feature type="transmembrane region" description="Helical" evidence="6">
    <location>
        <begin position="187"/>
        <end position="204"/>
    </location>
</feature>
<dbReference type="InterPro" id="IPR052770">
    <property type="entry name" value="Cobalt_transport_CbiQ"/>
</dbReference>
<reference evidence="7" key="1">
    <citation type="submission" date="2020-08" db="EMBL/GenBank/DDBJ databases">
        <authorList>
            <person name="Cejkova D."/>
            <person name="Kubasova T."/>
            <person name="Jahodarova E."/>
            <person name="Rychlik I."/>
        </authorList>
    </citation>
    <scope>NUCLEOTIDE SEQUENCE</scope>
    <source>
        <strain evidence="7">An582</strain>
    </source>
</reference>
<dbReference type="GO" id="GO:0043190">
    <property type="term" value="C:ATP-binding cassette (ABC) transporter complex"/>
    <property type="evidence" value="ECO:0007669"/>
    <property type="project" value="InterPro"/>
</dbReference>
<protein>
    <submittedName>
        <fullName evidence="7">Cobalt ECF transporter T component CbiQ</fullName>
    </submittedName>
</protein>
<dbReference type="PANTHER" id="PTHR43723">
    <property type="entry name" value="COBALT TRANSPORT PROTEIN CBIQ"/>
    <property type="match status" value="1"/>
</dbReference>
<proteinExistence type="predicted"/>
<dbReference type="EMBL" id="JACJKS010000015">
    <property type="protein sequence ID" value="MBM6949008.1"/>
    <property type="molecule type" value="Genomic_DNA"/>
</dbReference>
<dbReference type="AlphaFoldDB" id="A0A938XCJ9"/>
<sequence>MLLIDRLCYTSGLRHMNAGEKCALSLFSIVLCVGTRSAAAAAAVFLAMAFLCIKKGGVPAGLYLRLLLIPLAFVLLGTAAVLVNLSRTPLDAFALPLGPLWLTGSREGLLGSGRLILTAMASVSGLYFLALTTPVTDILGVLRACRLPRILAELMLLVYRFLFLLLEQAAAMLRSQDARLGNRDLRTSLRSWGLLASMLFIRAMKQGNALYDAMEARCYDGSIRVLPEADPPRLREIAGIAGFLFLLLVLAFLTRKSGL</sequence>
<organism evidence="7 8">
    <name type="scientific">Mordavella massiliensis</name>
    <dbReference type="NCBI Taxonomy" id="1871024"/>
    <lineage>
        <taxon>Bacteria</taxon>
        <taxon>Bacillati</taxon>
        <taxon>Bacillota</taxon>
        <taxon>Clostridia</taxon>
        <taxon>Eubacteriales</taxon>
        <taxon>Clostridiaceae</taxon>
        <taxon>Mordavella</taxon>
    </lineage>
</organism>
<evidence type="ECO:0000256" key="2">
    <source>
        <dbReference type="ARBA" id="ARBA00022475"/>
    </source>
</evidence>
<comment type="subcellular location">
    <subcellularLocation>
        <location evidence="1">Cell membrane</location>
        <topology evidence="1">Multi-pass membrane protein</topology>
    </subcellularLocation>
</comment>
<dbReference type="RefSeq" id="WP_204907004.1">
    <property type="nucleotide sequence ID" value="NZ_JACJKS010000015.1"/>
</dbReference>
<keyword evidence="4 6" id="KW-1133">Transmembrane helix</keyword>
<feature type="transmembrane region" description="Helical" evidence="6">
    <location>
        <begin position="147"/>
        <end position="166"/>
    </location>
</feature>
<dbReference type="Proteomes" id="UP000705508">
    <property type="component" value="Unassembled WGS sequence"/>
</dbReference>
<gene>
    <name evidence="7" type="primary">cbiQ</name>
    <name evidence="7" type="ORF">H6A20_10130</name>
</gene>